<dbReference type="RefSeq" id="WP_090647806.1">
    <property type="nucleotide sequence ID" value="NZ_CBCRYE010000001.1"/>
</dbReference>
<evidence type="ECO:0000256" key="6">
    <source>
        <dbReference type="ARBA" id="ARBA00022842"/>
    </source>
</evidence>
<keyword evidence="4" id="KW-0479">Metal-binding</keyword>
<keyword evidence="8" id="KW-0234">DNA repair</keyword>
<evidence type="ECO:0000256" key="3">
    <source>
        <dbReference type="ARBA" id="ARBA00022618"/>
    </source>
</evidence>
<dbReference type="STRING" id="260084.SAMN02927928_2260"/>
<keyword evidence="2 12" id="KW-0436">Ligase</keyword>
<evidence type="ECO:0000256" key="1">
    <source>
        <dbReference type="ARBA" id="ARBA00012727"/>
    </source>
</evidence>
<dbReference type="Proteomes" id="UP000199150">
    <property type="component" value="Unassembled WGS sequence"/>
</dbReference>
<dbReference type="Pfam" id="PF01068">
    <property type="entry name" value="DNA_ligase_A_M"/>
    <property type="match status" value="1"/>
</dbReference>
<keyword evidence="7" id="KW-0233">DNA recombination</keyword>
<dbReference type="InterPro" id="IPR012340">
    <property type="entry name" value="NA-bd_OB-fold"/>
</dbReference>
<dbReference type="PROSITE" id="PS50160">
    <property type="entry name" value="DNA_LIGASE_A3"/>
    <property type="match status" value="1"/>
</dbReference>
<dbReference type="PANTHER" id="PTHR45674">
    <property type="entry name" value="DNA LIGASE 1/3 FAMILY MEMBER"/>
    <property type="match status" value="1"/>
</dbReference>
<evidence type="ECO:0000256" key="7">
    <source>
        <dbReference type="ARBA" id="ARBA00023172"/>
    </source>
</evidence>
<accession>A0A1G4RY11</accession>
<dbReference type="EC" id="6.5.1.1" evidence="1"/>
<keyword evidence="13" id="KW-1185">Reference proteome</keyword>
<evidence type="ECO:0000256" key="9">
    <source>
        <dbReference type="ARBA" id="ARBA00023306"/>
    </source>
</evidence>
<dbReference type="SUPFAM" id="SSF56091">
    <property type="entry name" value="DNA ligase/mRNA capping enzyme, catalytic domain"/>
    <property type="match status" value="1"/>
</dbReference>
<comment type="catalytic activity">
    <reaction evidence="10">
        <text>ATP + (deoxyribonucleotide)n-3'-hydroxyl + 5'-phospho-(deoxyribonucleotide)m = (deoxyribonucleotide)n+m + AMP + diphosphate.</text>
        <dbReference type="EC" id="6.5.1.1"/>
    </reaction>
</comment>
<evidence type="ECO:0000313" key="12">
    <source>
        <dbReference type="EMBL" id="SCW61843.1"/>
    </source>
</evidence>
<dbReference type="GO" id="GO:0051301">
    <property type="term" value="P:cell division"/>
    <property type="evidence" value="ECO:0007669"/>
    <property type="project" value="UniProtKB-KW"/>
</dbReference>
<dbReference type="PANTHER" id="PTHR45674:SF13">
    <property type="entry name" value="DNA LIGASE-RELATED"/>
    <property type="match status" value="1"/>
</dbReference>
<dbReference type="Gene3D" id="2.40.50.140">
    <property type="entry name" value="Nucleic acid-binding proteins"/>
    <property type="match status" value="1"/>
</dbReference>
<dbReference type="SUPFAM" id="SSF50249">
    <property type="entry name" value="Nucleic acid-binding proteins"/>
    <property type="match status" value="1"/>
</dbReference>
<evidence type="ECO:0000256" key="5">
    <source>
        <dbReference type="ARBA" id="ARBA00022763"/>
    </source>
</evidence>
<evidence type="ECO:0000256" key="10">
    <source>
        <dbReference type="ARBA" id="ARBA00034003"/>
    </source>
</evidence>
<dbReference type="InterPro" id="IPR012310">
    <property type="entry name" value="DNA_ligase_ATP-dep_cent"/>
</dbReference>
<evidence type="ECO:0000256" key="2">
    <source>
        <dbReference type="ARBA" id="ARBA00022598"/>
    </source>
</evidence>
<dbReference type="CDD" id="cd07972">
    <property type="entry name" value="OBF_DNA_ligase_Arch_LigB"/>
    <property type="match status" value="1"/>
</dbReference>
<dbReference type="Pfam" id="PF04679">
    <property type="entry name" value="DNA_ligase_A_C"/>
    <property type="match status" value="1"/>
</dbReference>
<dbReference type="InterPro" id="IPR012309">
    <property type="entry name" value="DNA_ligase_ATP-dep_C"/>
</dbReference>
<dbReference type="OrthoDB" id="9767858at2"/>
<dbReference type="NCBIfam" id="NF006701">
    <property type="entry name" value="PRK09247.1"/>
    <property type="match status" value="1"/>
</dbReference>
<keyword evidence="6" id="KW-0460">Magnesium</keyword>
<gene>
    <name evidence="12" type="ORF">SAMN02927928_2260</name>
</gene>
<dbReference type="NCBIfam" id="TIGR04120">
    <property type="entry name" value="DNA_lig_bact"/>
    <property type="match status" value="1"/>
</dbReference>
<dbReference type="EMBL" id="FMTS01000003">
    <property type="protein sequence ID" value="SCW61843.1"/>
    <property type="molecule type" value="Genomic_DNA"/>
</dbReference>
<reference evidence="13" key="1">
    <citation type="submission" date="2016-10" db="EMBL/GenBank/DDBJ databases">
        <authorList>
            <person name="Varghese N."/>
            <person name="Submissions S."/>
        </authorList>
    </citation>
    <scope>NUCLEOTIDE SEQUENCE [LARGE SCALE GENOMIC DNA]</scope>
    <source>
        <strain evidence="13">CGMCC 1.3431</strain>
    </source>
</reference>
<dbReference type="Gene3D" id="3.30.470.30">
    <property type="entry name" value="DNA ligase/mRNA capping enzyme"/>
    <property type="match status" value="1"/>
</dbReference>
<evidence type="ECO:0000259" key="11">
    <source>
        <dbReference type="PROSITE" id="PS50160"/>
    </source>
</evidence>
<dbReference type="InterPro" id="IPR050191">
    <property type="entry name" value="ATP-dep_DNA_ligase"/>
</dbReference>
<keyword evidence="5" id="KW-0227">DNA damage</keyword>
<name>A0A1G4RY11_9CAUL</name>
<evidence type="ECO:0000256" key="4">
    <source>
        <dbReference type="ARBA" id="ARBA00022723"/>
    </source>
</evidence>
<dbReference type="GO" id="GO:0003910">
    <property type="term" value="F:DNA ligase (ATP) activity"/>
    <property type="evidence" value="ECO:0007669"/>
    <property type="project" value="UniProtKB-EC"/>
</dbReference>
<dbReference type="GO" id="GO:0006310">
    <property type="term" value="P:DNA recombination"/>
    <property type="evidence" value="ECO:0007669"/>
    <property type="project" value="UniProtKB-KW"/>
</dbReference>
<protein>
    <recommendedName>
        <fullName evidence="1">DNA ligase (ATP)</fullName>
        <ecNumber evidence="1">6.5.1.1</ecNumber>
    </recommendedName>
</protein>
<keyword evidence="9" id="KW-0131">Cell cycle</keyword>
<dbReference type="GO" id="GO:0006281">
    <property type="term" value="P:DNA repair"/>
    <property type="evidence" value="ECO:0007669"/>
    <property type="project" value="UniProtKB-KW"/>
</dbReference>
<dbReference type="PROSITE" id="PS00697">
    <property type="entry name" value="DNA_LIGASE_A1"/>
    <property type="match status" value="1"/>
</dbReference>
<dbReference type="AlphaFoldDB" id="A0A1G4RY11"/>
<keyword evidence="3" id="KW-0132">Cell division</keyword>
<organism evidence="12 13">
    <name type="scientific">Asticcacaulis taihuensis</name>
    <dbReference type="NCBI Taxonomy" id="260084"/>
    <lineage>
        <taxon>Bacteria</taxon>
        <taxon>Pseudomonadati</taxon>
        <taxon>Pseudomonadota</taxon>
        <taxon>Alphaproteobacteria</taxon>
        <taxon>Caulobacterales</taxon>
        <taxon>Caulobacteraceae</taxon>
        <taxon>Asticcacaulis</taxon>
    </lineage>
</organism>
<dbReference type="GO" id="GO:0046872">
    <property type="term" value="F:metal ion binding"/>
    <property type="evidence" value="ECO:0007669"/>
    <property type="project" value="UniProtKB-KW"/>
</dbReference>
<proteinExistence type="predicted"/>
<dbReference type="InterPro" id="IPR026333">
    <property type="entry name" value="ATP_dep_DNA_lig_pp_1105_fam"/>
</dbReference>
<sequence length="525" mass="59410">MKAFSQLLEKLYYEPATSAKERLLLDYFATTPDPDRGFAVAIIGGSLSLPNFKRGMVLDLIRARVDPQLLAMSHDYVGELSETVAHLWPTPAIPPNDPELPPLHEVVAGLRHTPKARLPDYVAGLLDRMTSPERWALLKIGAGALRIGVSARLLKQVLAKYGNQPIERIETLWHGVDPPYEALFAWLERRAEAPVVHERLTFTPVMLAHPLEEKDYGLIVPETYVAEWKYDGIRVQCVKSAIGRALFTRTGDDISGSFPDALEHLNFHAVLDGELLVQRGIELGSFNDLQQRLGRKSPSGKLMADYPATMTVYDVLMLEGEDVRPLPYESRRELLQGALHKYQPVGISLSPQIPWHEFSQLEEARASVDNLSVIEGLMLKRRDSAYVAGRPTGPWYKWKINPKLVDAVLMYAQRGSGRRSSFYSDFTFGLWRDGELLPIGKAYFGFTDAELVELDKWVRHHTLKTFGPVREVRKELVFEVAFDAVHRSTRHKSGYALRFPRISRIRWDKPASEADHLTALERLMG</sequence>
<evidence type="ECO:0000256" key="8">
    <source>
        <dbReference type="ARBA" id="ARBA00023204"/>
    </source>
</evidence>
<dbReference type="GO" id="GO:0005524">
    <property type="term" value="F:ATP binding"/>
    <property type="evidence" value="ECO:0007669"/>
    <property type="project" value="InterPro"/>
</dbReference>
<dbReference type="InterPro" id="IPR016059">
    <property type="entry name" value="DNA_ligase_ATP-dep_CS"/>
</dbReference>
<feature type="domain" description="ATP-dependent DNA ligase family profile" evidence="11">
    <location>
        <begin position="310"/>
        <end position="432"/>
    </location>
</feature>
<evidence type="ECO:0000313" key="13">
    <source>
        <dbReference type="Proteomes" id="UP000199150"/>
    </source>
</evidence>